<dbReference type="EMBL" id="GBRH01243852">
    <property type="protein sequence ID" value="JAD54043.1"/>
    <property type="molecule type" value="Transcribed_RNA"/>
</dbReference>
<name>A0A0A9AW11_ARUDO</name>
<reference evidence="1" key="2">
    <citation type="journal article" date="2015" name="Data Brief">
        <title>Shoot transcriptome of the giant reed, Arundo donax.</title>
        <authorList>
            <person name="Barrero R.A."/>
            <person name="Guerrero F.D."/>
            <person name="Moolhuijzen P."/>
            <person name="Goolsby J.A."/>
            <person name="Tidwell J."/>
            <person name="Bellgard S.E."/>
            <person name="Bellgard M.I."/>
        </authorList>
    </citation>
    <scope>NUCLEOTIDE SEQUENCE</scope>
    <source>
        <tissue evidence="1">Shoot tissue taken approximately 20 cm above the soil surface</tissue>
    </source>
</reference>
<protein>
    <submittedName>
        <fullName evidence="1">Uncharacterized protein</fullName>
    </submittedName>
</protein>
<dbReference type="AlphaFoldDB" id="A0A0A9AW11"/>
<proteinExistence type="predicted"/>
<reference evidence="1" key="1">
    <citation type="submission" date="2014-09" db="EMBL/GenBank/DDBJ databases">
        <authorList>
            <person name="Magalhaes I.L.F."/>
            <person name="Oliveira U."/>
            <person name="Santos F.R."/>
            <person name="Vidigal T.H.D.A."/>
            <person name="Brescovit A.D."/>
            <person name="Santos A.J."/>
        </authorList>
    </citation>
    <scope>NUCLEOTIDE SEQUENCE</scope>
    <source>
        <tissue evidence="1">Shoot tissue taken approximately 20 cm above the soil surface</tissue>
    </source>
</reference>
<sequence length="46" mass="5338">MMDDCRLKLAIHGPIHRPDMLTWCSMAISGGGWRKIKVWRNRSLSL</sequence>
<evidence type="ECO:0000313" key="1">
    <source>
        <dbReference type="EMBL" id="JAD54043.1"/>
    </source>
</evidence>
<organism evidence="1">
    <name type="scientific">Arundo donax</name>
    <name type="common">Giant reed</name>
    <name type="synonym">Donax arundinaceus</name>
    <dbReference type="NCBI Taxonomy" id="35708"/>
    <lineage>
        <taxon>Eukaryota</taxon>
        <taxon>Viridiplantae</taxon>
        <taxon>Streptophyta</taxon>
        <taxon>Embryophyta</taxon>
        <taxon>Tracheophyta</taxon>
        <taxon>Spermatophyta</taxon>
        <taxon>Magnoliopsida</taxon>
        <taxon>Liliopsida</taxon>
        <taxon>Poales</taxon>
        <taxon>Poaceae</taxon>
        <taxon>PACMAD clade</taxon>
        <taxon>Arundinoideae</taxon>
        <taxon>Arundineae</taxon>
        <taxon>Arundo</taxon>
    </lineage>
</organism>
<accession>A0A0A9AW11</accession>